<keyword evidence="2" id="KW-0472">Membrane</keyword>
<feature type="transmembrane region" description="Helical" evidence="2">
    <location>
        <begin position="499"/>
        <end position="516"/>
    </location>
</feature>
<feature type="region of interest" description="Disordered" evidence="1">
    <location>
        <begin position="1"/>
        <end position="56"/>
    </location>
</feature>
<evidence type="ECO:0000256" key="1">
    <source>
        <dbReference type="SAM" id="MobiDB-lite"/>
    </source>
</evidence>
<gene>
    <name evidence="3" type="ORF">PGLA1383_LOCUS34846</name>
</gene>
<name>A0A813FXX3_POLGL</name>
<feature type="region of interest" description="Disordered" evidence="1">
    <location>
        <begin position="190"/>
        <end position="215"/>
    </location>
</feature>
<comment type="caution">
    <text evidence="3">The sequence shown here is derived from an EMBL/GenBank/DDBJ whole genome shotgun (WGS) entry which is preliminary data.</text>
</comment>
<accession>A0A813FXX3</accession>
<dbReference type="InterPro" id="IPR006750">
    <property type="entry name" value="YdcZ"/>
</dbReference>
<feature type="transmembrane region" description="Helical" evidence="2">
    <location>
        <begin position="350"/>
        <end position="369"/>
    </location>
</feature>
<dbReference type="EMBL" id="CAJNNV010026083">
    <property type="protein sequence ID" value="CAE8617182.1"/>
    <property type="molecule type" value="Genomic_DNA"/>
</dbReference>
<keyword evidence="2" id="KW-0812">Transmembrane</keyword>
<reference evidence="3" key="1">
    <citation type="submission" date="2021-02" db="EMBL/GenBank/DDBJ databases">
        <authorList>
            <person name="Dougan E. K."/>
            <person name="Rhodes N."/>
            <person name="Thang M."/>
            <person name="Chan C."/>
        </authorList>
    </citation>
    <scope>NUCLEOTIDE SEQUENCE</scope>
</reference>
<evidence type="ECO:0000313" key="3">
    <source>
        <dbReference type="EMBL" id="CAE8617182.1"/>
    </source>
</evidence>
<dbReference type="AlphaFoldDB" id="A0A813FXX3"/>
<evidence type="ECO:0000313" key="4">
    <source>
        <dbReference type="Proteomes" id="UP000654075"/>
    </source>
</evidence>
<feature type="transmembrane region" description="Helical" evidence="2">
    <location>
        <begin position="381"/>
        <end position="400"/>
    </location>
</feature>
<organism evidence="3 4">
    <name type="scientific">Polarella glacialis</name>
    <name type="common">Dinoflagellate</name>
    <dbReference type="NCBI Taxonomy" id="89957"/>
    <lineage>
        <taxon>Eukaryota</taxon>
        <taxon>Sar</taxon>
        <taxon>Alveolata</taxon>
        <taxon>Dinophyceae</taxon>
        <taxon>Suessiales</taxon>
        <taxon>Suessiaceae</taxon>
        <taxon>Polarella</taxon>
    </lineage>
</organism>
<dbReference type="Pfam" id="PF04657">
    <property type="entry name" value="DMT_YdcZ"/>
    <property type="match status" value="1"/>
</dbReference>
<dbReference type="Proteomes" id="UP000654075">
    <property type="component" value="Unassembled WGS sequence"/>
</dbReference>
<feature type="transmembrane region" description="Helical" evidence="2">
    <location>
        <begin position="440"/>
        <end position="457"/>
    </location>
</feature>
<keyword evidence="2" id="KW-1133">Transmembrane helix</keyword>
<feature type="transmembrane region" description="Helical" evidence="2">
    <location>
        <begin position="469"/>
        <end position="487"/>
    </location>
</feature>
<feature type="transmembrane region" description="Helical" evidence="2">
    <location>
        <begin position="536"/>
        <end position="559"/>
    </location>
</feature>
<evidence type="ECO:0000256" key="2">
    <source>
        <dbReference type="SAM" id="Phobius"/>
    </source>
</evidence>
<proteinExistence type="predicted"/>
<keyword evidence="4" id="KW-1185">Reference proteome</keyword>
<feature type="transmembrane region" description="Helical" evidence="2">
    <location>
        <begin position="579"/>
        <end position="601"/>
    </location>
</feature>
<protein>
    <submittedName>
        <fullName evidence="3">Uncharacterized protein</fullName>
    </submittedName>
</protein>
<sequence length="658" mass="70472">MWQPHARPAEPWTAEPPRKEHGIQGSSGDLSFGARRPGSAVIRPPGQRAPGRSPVQWALSEPLASEARGSIQDLGAREAFGGASSSQGPRQRSAVSSGSRLLLLRALWAPWALLARRTARVHQLERFLCMPLGERAIDMLHGWKAVAMGAAPGHAHTKARRQGAARLRRRRAADTLRTVIQGWLSLSSRQPAWPPDSRSDFEHKAAPASGYRGGLPGAPTQSGELDLLNWLLDRASQKAVNSACGDRWRQRLESQEAQAARLKVEQRAAARMLAATRTEVVSAERIEAVAISYSVNARWTPMVDFRRLPGNPPSDQQLMASGGVFVQLAPDLEVKPGGFADVTVRAACTIWAALVGASVALFLVITNHLNSRSDEPKLHSFYVSAMSTLLGAVALIPQACLAQAPFQRPTQIWPLLGGLCVLTGFANISGSELVGAQIDLLLQLLGMLSMALFLDARVGRITCSDKRRIRGFFIVVAGIGADFFHAANEGNTVQQQPPFAAVMLVGVLVSGMGYAMQAKCNNQLSANIGGPARACIICAAVTLIGGIPIQAYIFLDLGVPFKLTLEDWPLWTLAGLQSAFYAGSLAVLPTKLGYTATYLAIMFGKLASSSILDAGGMIASAQPFTVQRALSLVLVLVGSGLFSSQPSADEQQQQQQQQ</sequence>